<dbReference type="Gene3D" id="3.90.1300.10">
    <property type="entry name" value="Amidase signature (AS) domain"/>
    <property type="match status" value="1"/>
</dbReference>
<dbReference type="AlphaFoldDB" id="E0XT02"/>
<feature type="region of interest" description="Disordered" evidence="1">
    <location>
        <begin position="154"/>
        <end position="176"/>
    </location>
</feature>
<dbReference type="GO" id="GO:0016740">
    <property type="term" value="F:transferase activity"/>
    <property type="evidence" value="ECO:0007669"/>
    <property type="project" value="UniProtKB-KW"/>
</dbReference>
<dbReference type="InterPro" id="IPR036928">
    <property type="entry name" value="AS_sf"/>
</dbReference>
<dbReference type="InterPro" id="IPR000120">
    <property type="entry name" value="Amidase"/>
</dbReference>
<evidence type="ECO:0000259" key="2">
    <source>
        <dbReference type="Pfam" id="PF01425"/>
    </source>
</evidence>
<feature type="compositionally biased region" description="Polar residues" evidence="1">
    <location>
        <begin position="154"/>
        <end position="166"/>
    </location>
</feature>
<dbReference type="SUPFAM" id="SSF75304">
    <property type="entry name" value="Amidase signature (AS) enzymes"/>
    <property type="match status" value="1"/>
</dbReference>
<keyword evidence="3" id="KW-0808">Transferase</keyword>
<evidence type="ECO:0000256" key="1">
    <source>
        <dbReference type="SAM" id="MobiDB-lite"/>
    </source>
</evidence>
<dbReference type="PANTHER" id="PTHR11895:SF151">
    <property type="entry name" value="GLUTAMYL-TRNA(GLN) AMIDOTRANSFERASE SUBUNIT A"/>
    <property type="match status" value="1"/>
</dbReference>
<dbReference type="PANTHER" id="PTHR11895">
    <property type="entry name" value="TRANSAMIDASE"/>
    <property type="match status" value="1"/>
</dbReference>
<feature type="compositionally biased region" description="Low complexity" evidence="1">
    <location>
        <begin position="167"/>
        <end position="176"/>
    </location>
</feature>
<sequence>MVFLKFSFWYLFRAVRSVAVKVSVNGISVSGRDLNFLSVTEIVLQIAAGETTAVAVTEACLARIEARESDLRAWAFVDHGLALQQAHARDRDTPCGLLHGVPLGVKDIIDTHDMPTEMGSPIYAGHRPVADAACVALVRGAGATILGKTVTTEFAGSHPGPTTNPHATAHSPGGSSSGSAAAVADYMVPAAFGTQTGSSILRPSAYCGVVGYKPTFGTYNIAGIKPAAQSLDTLGLHVRAVEDIQILSAVLLNRPFEPLTALPSSPRIGVCRTPLWEAAQAETRAALEDAATRLARAGAVMSDVVLPAAFSDLEDARILINCYERSRHMANEWRDHNDLLSDRFKLVMQTGLDAPYEDYVAAMRLSEVCRQQSDNVFDSLDILLAPCVDGEAPEGLENGGNPRFAGLWTAIRLPALSLPTHTGPNGLPIGIQLVGRYRDDDRLLSAAKWVQEKIGTTSLI</sequence>
<protein>
    <submittedName>
        <fullName evidence="3">Asp-tRNA-Asn/Glu-tRNA-Gln amidotransferase A subunit and related amidases</fullName>
    </submittedName>
</protein>
<feature type="domain" description="Amidase" evidence="2">
    <location>
        <begin position="56"/>
        <end position="444"/>
    </location>
</feature>
<proteinExistence type="predicted"/>
<organism evidence="3">
    <name type="scientific">uncultured alpha proteobacterium HF0130_06E21</name>
    <dbReference type="NCBI Taxonomy" id="710808"/>
    <lineage>
        <taxon>Bacteria</taxon>
        <taxon>Pseudomonadati</taxon>
        <taxon>Pseudomonadota</taxon>
        <taxon>Alphaproteobacteria</taxon>
        <taxon>environmental samples</taxon>
    </lineage>
</organism>
<dbReference type="InterPro" id="IPR023631">
    <property type="entry name" value="Amidase_dom"/>
</dbReference>
<accession>E0XT02</accession>
<dbReference type="Pfam" id="PF01425">
    <property type="entry name" value="Amidase"/>
    <property type="match status" value="1"/>
</dbReference>
<dbReference type="EMBL" id="GU474868">
    <property type="protein sequence ID" value="ADI17543.1"/>
    <property type="molecule type" value="Genomic_DNA"/>
</dbReference>
<name>E0XT02_9PROT</name>
<reference evidence="3" key="1">
    <citation type="journal article" date="2011" name="Environ. Microbiol.">
        <title>Time-series analyses of Monterey Bay coastal microbial picoplankton using a 'genome proxy' microarray.</title>
        <authorList>
            <person name="Rich V.I."/>
            <person name="Pham V.D."/>
            <person name="Eppley J."/>
            <person name="Shi Y."/>
            <person name="DeLong E.F."/>
        </authorList>
    </citation>
    <scope>NUCLEOTIDE SEQUENCE</scope>
</reference>
<evidence type="ECO:0000313" key="3">
    <source>
        <dbReference type="EMBL" id="ADI17543.1"/>
    </source>
</evidence>